<dbReference type="EnsemblPlants" id="AUR62040829-RA">
    <property type="protein sequence ID" value="AUR62040829-RA:cds"/>
    <property type="gene ID" value="AUR62040829"/>
</dbReference>
<dbReference type="Pfam" id="PF09713">
    <property type="entry name" value="A_thal_3526"/>
    <property type="match status" value="1"/>
</dbReference>
<dbReference type="AlphaFoldDB" id="A0A803N5F6"/>
<organism evidence="1 2">
    <name type="scientific">Chenopodium quinoa</name>
    <name type="common">Quinoa</name>
    <dbReference type="NCBI Taxonomy" id="63459"/>
    <lineage>
        <taxon>Eukaryota</taxon>
        <taxon>Viridiplantae</taxon>
        <taxon>Streptophyta</taxon>
        <taxon>Embryophyta</taxon>
        <taxon>Tracheophyta</taxon>
        <taxon>Spermatophyta</taxon>
        <taxon>Magnoliopsida</taxon>
        <taxon>eudicotyledons</taxon>
        <taxon>Gunneridae</taxon>
        <taxon>Pentapetalae</taxon>
        <taxon>Caryophyllales</taxon>
        <taxon>Chenopodiaceae</taxon>
        <taxon>Chenopodioideae</taxon>
        <taxon>Atripliceae</taxon>
        <taxon>Chenopodium</taxon>
    </lineage>
</organism>
<keyword evidence="2" id="KW-1185">Reference proteome</keyword>
<name>A0A803N5F6_CHEQI</name>
<dbReference type="InterPro" id="IPR006476">
    <property type="entry name" value="CHP01589_pln"/>
</dbReference>
<sequence>MKLLLEIKFFSSVMSDSFCFSFCNDIQGISTDLSLLYLLVDRSYNCYASVFCLEFLSPLIMSGGDVRGPSGQQLQWVKNLIERCILLHMSKKEAVDTITREASVMPTVIEILWNRLEAENQEFFEAYHIRLALKEQIQQFNELLKQQGLLMGKIKPTGVAPMPTTNGAHMAQFQQNAGCYGTIDQTGPSLTPESLQPSIAPSLPNSFTNGVSSLQIPSPFPSRTIDINPNSLHIQNSNSLRLMQGLNGGIVKSESSYPSNSSIFYEADPHLGEVHGSMEDPSIAAFGGLEASSQPLNETMLGINGSFEQLGSKFFGLVYPNGLENYTNSALMSTETENILAARDRGELAEGNKVPLTENYHNYEDFESE</sequence>
<reference evidence="1" key="1">
    <citation type="journal article" date="2017" name="Nature">
        <title>The genome of Chenopodium quinoa.</title>
        <authorList>
            <person name="Jarvis D.E."/>
            <person name="Ho Y.S."/>
            <person name="Lightfoot D.J."/>
            <person name="Schmoeckel S.M."/>
            <person name="Li B."/>
            <person name="Borm T.J.A."/>
            <person name="Ohyanagi H."/>
            <person name="Mineta K."/>
            <person name="Michell C.T."/>
            <person name="Saber N."/>
            <person name="Kharbatia N.M."/>
            <person name="Rupper R.R."/>
            <person name="Sharp A.R."/>
            <person name="Dally N."/>
            <person name="Boughton B.A."/>
            <person name="Woo Y.H."/>
            <person name="Gao G."/>
            <person name="Schijlen E.G.W.M."/>
            <person name="Guo X."/>
            <person name="Momin A.A."/>
            <person name="Negrao S."/>
            <person name="Al-Babili S."/>
            <person name="Gehring C."/>
            <person name="Roessner U."/>
            <person name="Jung C."/>
            <person name="Murphy K."/>
            <person name="Arold S.T."/>
            <person name="Gojobori T."/>
            <person name="van der Linden C.G."/>
            <person name="van Loo E.N."/>
            <person name="Jellen E.N."/>
            <person name="Maughan P.J."/>
            <person name="Tester M."/>
        </authorList>
    </citation>
    <scope>NUCLEOTIDE SEQUENCE [LARGE SCALE GENOMIC DNA]</scope>
    <source>
        <strain evidence="1">cv. PI 614886</strain>
    </source>
</reference>
<dbReference type="PANTHER" id="PTHR31871">
    <property type="entry name" value="OS02G0137100 PROTEIN"/>
    <property type="match status" value="1"/>
</dbReference>
<accession>A0A803N5F6</accession>
<evidence type="ECO:0000313" key="2">
    <source>
        <dbReference type="Proteomes" id="UP000596660"/>
    </source>
</evidence>
<dbReference type="Gramene" id="AUR62040829-RA">
    <property type="protein sequence ID" value="AUR62040829-RA:cds"/>
    <property type="gene ID" value="AUR62040829"/>
</dbReference>
<dbReference type="PANTHER" id="PTHR31871:SF1">
    <property type="entry name" value="HISTIDINE-TRNA LIGASE"/>
    <property type="match status" value="1"/>
</dbReference>
<protein>
    <submittedName>
        <fullName evidence="1">Uncharacterized protein</fullName>
    </submittedName>
</protein>
<dbReference type="NCBIfam" id="TIGR01589">
    <property type="entry name" value="A_thal_3526"/>
    <property type="match status" value="1"/>
</dbReference>
<dbReference type="Proteomes" id="UP000596660">
    <property type="component" value="Unplaced"/>
</dbReference>
<reference evidence="1" key="2">
    <citation type="submission" date="2021-03" db="UniProtKB">
        <authorList>
            <consortium name="EnsemblPlants"/>
        </authorList>
    </citation>
    <scope>IDENTIFICATION</scope>
</reference>
<evidence type="ECO:0000313" key="1">
    <source>
        <dbReference type="EnsemblPlants" id="AUR62040829-RA:cds"/>
    </source>
</evidence>
<proteinExistence type="predicted"/>